<protein>
    <submittedName>
        <fullName evidence="5">DNA-binding GntR family transcriptional regulator</fullName>
    </submittedName>
</protein>
<name>A0A562NBS2_9RHOB</name>
<dbReference type="PANTHER" id="PTHR43537">
    <property type="entry name" value="TRANSCRIPTIONAL REGULATOR, GNTR FAMILY"/>
    <property type="match status" value="1"/>
</dbReference>
<dbReference type="Gene3D" id="1.10.10.10">
    <property type="entry name" value="Winged helix-like DNA-binding domain superfamily/Winged helix DNA-binding domain"/>
    <property type="match status" value="1"/>
</dbReference>
<organism evidence="5 6">
    <name type="scientific">Paracoccus sulfuroxidans</name>
    <dbReference type="NCBI Taxonomy" id="384678"/>
    <lineage>
        <taxon>Bacteria</taxon>
        <taxon>Pseudomonadati</taxon>
        <taxon>Pseudomonadota</taxon>
        <taxon>Alphaproteobacteria</taxon>
        <taxon>Rhodobacterales</taxon>
        <taxon>Paracoccaceae</taxon>
        <taxon>Paracoccus</taxon>
    </lineage>
</organism>
<dbReference type="SUPFAM" id="SSF48008">
    <property type="entry name" value="GntR ligand-binding domain-like"/>
    <property type="match status" value="1"/>
</dbReference>
<dbReference type="Proteomes" id="UP000316225">
    <property type="component" value="Unassembled WGS sequence"/>
</dbReference>
<dbReference type="GO" id="GO:0003677">
    <property type="term" value="F:DNA binding"/>
    <property type="evidence" value="ECO:0007669"/>
    <property type="project" value="UniProtKB-KW"/>
</dbReference>
<sequence length="244" mass="26885">MAANPIQVQLLAQGAAVSPQLHRLLRDQIIRGEIPPGARISETEIASSWSVSRQPVREAFIKLAEEGLVEVRPQRGTFVTLISVPAVMTARFIREAVEADIVRLIAERVDDTAMSLLDLRMAEQHALGDDASAEDFMRADEAFHRSLAELAAQAAVADHLEILKTQMNRVRHISARQFSRERLITQHSEVVEAIRASDPDRAEAAMRLHLREIVADLPGIVARLPHFFEGAVEAPPPQQPVAGA</sequence>
<dbReference type="InterPro" id="IPR008920">
    <property type="entry name" value="TF_FadR/GntR_C"/>
</dbReference>
<comment type="caution">
    <text evidence="5">The sequence shown here is derived from an EMBL/GenBank/DDBJ whole genome shotgun (WGS) entry which is preliminary data.</text>
</comment>
<dbReference type="InterPro" id="IPR036390">
    <property type="entry name" value="WH_DNA-bd_sf"/>
</dbReference>
<evidence type="ECO:0000313" key="5">
    <source>
        <dbReference type="EMBL" id="TWI29642.1"/>
    </source>
</evidence>
<dbReference type="OrthoDB" id="9788098at2"/>
<dbReference type="InterPro" id="IPR036388">
    <property type="entry name" value="WH-like_DNA-bd_sf"/>
</dbReference>
<evidence type="ECO:0000256" key="2">
    <source>
        <dbReference type="ARBA" id="ARBA00023125"/>
    </source>
</evidence>
<proteinExistence type="predicted"/>
<dbReference type="AlphaFoldDB" id="A0A562NBS2"/>
<dbReference type="GO" id="GO:0003700">
    <property type="term" value="F:DNA-binding transcription factor activity"/>
    <property type="evidence" value="ECO:0007669"/>
    <property type="project" value="InterPro"/>
</dbReference>
<keyword evidence="2 5" id="KW-0238">DNA-binding</keyword>
<keyword evidence="6" id="KW-1185">Reference proteome</keyword>
<evidence type="ECO:0000259" key="4">
    <source>
        <dbReference type="PROSITE" id="PS50949"/>
    </source>
</evidence>
<dbReference type="SUPFAM" id="SSF46785">
    <property type="entry name" value="Winged helix' DNA-binding domain"/>
    <property type="match status" value="1"/>
</dbReference>
<dbReference type="EMBL" id="VLKU01000013">
    <property type="protein sequence ID" value="TWI29642.1"/>
    <property type="molecule type" value="Genomic_DNA"/>
</dbReference>
<dbReference type="SMART" id="SM00895">
    <property type="entry name" value="FCD"/>
    <property type="match status" value="1"/>
</dbReference>
<dbReference type="InterPro" id="IPR011711">
    <property type="entry name" value="GntR_C"/>
</dbReference>
<dbReference type="Pfam" id="PF07729">
    <property type="entry name" value="FCD"/>
    <property type="match status" value="1"/>
</dbReference>
<evidence type="ECO:0000256" key="3">
    <source>
        <dbReference type="ARBA" id="ARBA00023163"/>
    </source>
</evidence>
<dbReference type="PROSITE" id="PS50949">
    <property type="entry name" value="HTH_GNTR"/>
    <property type="match status" value="1"/>
</dbReference>
<evidence type="ECO:0000256" key="1">
    <source>
        <dbReference type="ARBA" id="ARBA00023015"/>
    </source>
</evidence>
<dbReference type="Pfam" id="PF00392">
    <property type="entry name" value="GntR"/>
    <property type="match status" value="1"/>
</dbReference>
<feature type="domain" description="HTH gntR-type" evidence="4">
    <location>
        <begin position="15"/>
        <end position="82"/>
    </location>
</feature>
<dbReference type="PRINTS" id="PR00035">
    <property type="entry name" value="HTHGNTR"/>
</dbReference>
<dbReference type="Gene3D" id="1.20.120.530">
    <property type="entry name" value="GntR ligand-binding domain-like"/>
    <property type="match status" value="1"/>
</dbReference>
<reference evidence="5 6" key="1">
    <citation type="journal article" date="2015" name="Stand. Genomic Sci.">
        <title>Genomic Encyclopedia of Bacterial and Archaeal Type Strains, Phase III: the genomes of soil and plant-associated and newly described type strains.</title>
        <authorList>
            <person name="Whitman W.B."/>
            <person name="Woyke T."/>
            <person name="Klenk H.P."/>
            <person name="Zhou Y."/>
            <person name="Lilburn T.G."/>
            <person name="Beck B.J."/>
            <person name="De Vos P."/>
            <person name="Vandamme P."/>
            <person name="Eisen J.A."/>
            <person name="Garrity G."/>
            <person name="Hugenholtz P."/>
            <person name="Kyrpides N.C."/>
        </authorList>
    </citation>
    <scope>NUCLEOTIDE SEQUENCE [LARGE SCALE GENOMIC DNA]</scope>
    <source>
        <strain evidence="5 6">CGMCC 1.5364</strain>
    </source>
</reference>
<keyword evidence="1" id="KW-0805">Transcription regulation</keyword>
<dbReference type="PANTHER" id="PTHR43537:SF6">
    <property type="entry name" value="HTH-TYPE TRANSCRIPTIONAL REPRESSOR RSPR"/>
    <property type="match status" value="1"/>
</dbReference>
<keyword evidence="3" id="KW-0804">Transcription</keyword>
<evidence type="ECO:0000313" key="6">
    <source>
        <dbReference type="Proteomes" id="UP000316225"/>
    </source>
</evidence>
<gene>
    <name evidence="5" type="ORF">IQ24_03456</name>
</gene>
<dbReference type="SMART" id="SM00345">
    <property type="entry name" value="HTH_GNTR"/>
    <property type="match status" value="1"/>
</dbReference>
<dbReference type="RefSeq" id="WP_145399527.1">
    <property type="nucleotide sequence ID" value="NZ_VLKU01000013.1"/>
</dbReference>
<dbReference type="InterPro" id="IPR000524">
    <property type="entry name" value="Tscrpt_reg_HTH_GntR"/>
</dbReference>
<accession>A0A562NBS2</accession>
<dbReference type="CDD" id="cd07377">
    <property type="entry name" value="WHTH_GntR"/>
    <property type="match status" value="1"/>
</dbReference>